<dbReference type="Pfam" id="PF04860">
    <property type="entry name" value="Phage_portal"/>
    <property type="match status" value="1"/>
</dbReference>
<dbReference type="NCBIfam" id="TIGR01537">
    <property type="entry name" value="portal_HK97"/>
    <property type="match status" value="1"/>
</dbReference>
<keyword evidence="2" id="KW-1160">Virus entry into host cell</keyword>
<dbReference type="InterPro" id="IPR006427">
    <property type="entry name" value="Portal_HK97"/>
</dbReference>
<dbReference type="InterPro" id="IPR006944">
    <property type="entry name" value="Phage/GTA_portal"/>
</dbReference>
<keyword evidence="1" id="KW-1188">Viral release from host cell</keyword>
<keyword evidence="2" id="KW-1171">Viral genome ejection through host cell envelope</keyword>
<evidence type="ECO:0000256" key="2">
    <source>
        <dbReference type="ARBA" id="ARBA00023009"/>
    </source>
</evidence>
<protein>
    <submittedName>
        <fullName evidence="4">Portal protein</fullName>
    </submittedName>
</protein>
<evidence type="ECO:0000256" key="3">
    <source>
        <dbReference type="ARBA" id="ARBA00023219"/>
    </source>
</evidence>
<evidence type="ECO:0000256" key="1">
    <source>
        <dbReference type="ARBA" id="ARBA00022950"/>
    </source>
</evidence>
<name>A0A8S5MWS6_9CAUD</name>
<organism evidence="4">
    <name type="scientific">Siphoviridae sp. ct91l7</name>
    <dbReference type="NCBI Taxonomy" id="2826173"/>
    <lineage>
        <taxon>Viruses</taxon>
        <taxon>Duplodnaviria</taxon>
        <taxon>Heunggongvirae</taxon>
        <taxon>Uroviricota</taxon>
        <taxon>Caudoviricetes</taxon>
    </lineage>
</organism>
<evidence type="ECO:0000313" key="4">
    <source>
        <dbReference type="EMBL" id="DAD86793.1"/>
    </source>
</evidence>
<sequence>MKKIKLFGKIIEVRAASVEKLPPVSSDTAWQDYLMGNGCSISADTALQVAAVFRCVDLISKTMAALPLHMYRDRNDGKQKAKDHPLYKITNILPNPTTTAYEMIQMLVANILLTRGGYLRIVRNRSGVITALKNLPTANCSQVYTNSRNGEQYIYATADGITETLRDGDFVFIPGFRFASRTPEDPMDIAAGVLGLNDSMTKYAQRGFSGTSPGGYITYPGELSDSAYERFKEDFKANYAGVENAGKWMFLENGSTAQPWDRDMQKTQLLDSRKWAVTEICRIFGVPPHMCMDLEKATFSNIEQQSAEFVRDCINPLSVRIEQALYRDLLTAAEQREYYYKFNTNGLLRGDTASRTSYYNSMRQNGIMSADDIRELEDMNPLPDGLGQIYFINGNMLPLENAKLNAPKSAQVKGDTKGA</sequence>
<dbReference type="EMBL" id="BK015008">
    <property type="protein sequence ID" value="DAD86793.1"/>
    <property type="molecule type" value="Genomic_DNA"/>
</dbReference>
<keyword evidence="1" id="KW-0118">Viral capsid assembly</keyword>
<reference evidence="4" key="1">
    <citation type="journal article" date="2021" name="Proc. Natl. Acad. Sci. U.S.A.">
        <title>A Catalog of Tens of Thousands of Viruses from Human Metagenomes Reveals Hidden Associations with Chronic Diseases.</title>
        <authorList>
            <person name="Tisza M.J."/>
            <person name="Buck C.B."/>
        </authorList>
    </citation>
    <scope>NUCLEOTIDE SEQUENCE</scope>
    <source>
        <strain evidence="4">Ct91l7</strain>
    </source>
</reference>
<proteinExistence type="predicted"/>
<keyword evidence="3" id="KW-0231">Viral genome packaging</keyword>
<keyword evidence="2" id="KW-1162">Viral penetration into host cytoplasm</keyword>
<accession>A0A8S5MWS6</accession>